<protein>
    <recommendedName>
        <fullName evidence="2">Chemotaxis protein CheW</fullName>
    </recommendedName>
</protein>
<keyword evidence="6" id="KW-1185">Reference proteome</keyword>
<dbReference type="SUPFAM" id="SSF50341">
    <property type="entry name" value="CheW-like"/>
    <property type="match status" value="1"/>
</dbReference>
<dbReference type="EMBL" id="JBIHSF010000011">
    <property type="protein sequence ID" value="MFH0263386.1"/>
    <property type="molecule type" value="Genomic_DNA"/>
</dbReference>
<dbReference type="PANTHER" id="PTHR22617">
    <property type="entry name" value="CHEMOTAXIS SENSOR HISTIDINE KINASE-RELATED"/>
    <property type="match status" value="1"/>
</dbReference>
<dbReference type="RefSeq" id="WP_240495615.1">
    <property type="nucleotide sequence ID" value="NZ_JBIHSF010000011.1"/>
</dbReference>
<evidence type="ECO:0000313" key="5">
    <source>
        <dbReference type="EMBL" id="MFH0263386.1"/>
    </source>
</evidence>
<dbReference type="Pfam" id="PF01584">
    <property type="entry name" value="CheW"/>
    <property type="match status" value="1"/>
</dbReference>
<evidence type="ECO:0000259" key="4">
    <source>
        <dbReference type="PROSITE" id="PS50851"/>
    </source>
</evidence>
<dbReference type="PROSITE" id="PS50851">
    <property type="entry name" value="CHEW"/>
    <property type="match status" value="1"/>
</dbReference>
<dbReference type="Gene3D" id="2.40.50.180">
    <property type="entry name" value="CheA-289, Domain 4"/>
    <property type="match status" value="1"/>
</dbReference>
<evidence type="ECO:0000256" key="3">
    <source>
        <dbReference type="ARBA" id="ARBA00022490"/>
    </source>
</evidence>
<evidence type="ECO:0000256" key="2">
    <source>
        <dbReference type="ARBA" id="ARBA00021483"/>
    </source>
</evidence>
<dbReference type="CDD" id="cd00732">
    <property type="entry name" value="CheW"/>
    <property type="match status" value="1"/>
</dbReference>
<dbReference type="InterPro" id="IPR002545">
    <property type="entry name" value="CheW-lke_dom"/>
</dbReference>
<dbReference type="InterPro" id="IPR036061">
    <property type="entry name" value="CheW-like_dom_sf"/>
</dbReference>
<proteinExistence type="predicted"/>
<accession>A0ABW7IP83</accession>
<dbReference type="InterPro" id="IPR039315">
    <property type="entry name" value="CheW"/>
</dbReference>
<reference evidence="5 6" key="1">
    <citation type="submission" date="2024-10" db="EMBL/GenBank/DDBJ databases">
        <authorList>
            <person name="Yibar A."/>
            <person name="Saticioglu I.B."/>
            <person name="Duman M."/>
            <person name="Ajmi N."/>
            <person name="Gurler F."/>
            <person name="Ay H."/>
            <person name="Onuk E."/>
            <person name="Guler S."/>
            <person name="Romalde J.L."/>
        </authorList>
    </citation>
    <scope>NUCLEOTIDE SEQUENCE [LARGE SCALE GENOMIC DNA]</scope>
    <source>
        <strain evidence="5 6">1-TCBS-B</strain>
    </source>
</reference>
<dbReference type="Gene3D" id="2.30.30.40">
    <property type="entry name" value="SH3 Domains"/>
    <property type="match status" value="1"/>
</dbReference>
<sequence>MEIIMAASDKDDLEKSELTEAKEYLTFWLGEEYYGIDILTVQEIRTYGQVTAIANMPEYIKGVMNLRGVVIPIVDMRLKFNLPNISYHDMTVVIILNIDQRIVGIVVDSVADVLLLNNVDVQSPPDFSSALDTKYIQGLASQDELMLILIHIKKLMNSQDMALFDKIESDSTVLEPQEGRTHE</sequence>
<dbReference type="SMART" id="SM00260">
    <property type="entry name" value="CheW"/>
    <property type="match status" value="1"/>
</dbReference>
<evidence type="ECO:0000256" key="1">
    <source>
        <dbReference type="ARBA" id="ARBA00004496"/>
    </source>
</evidence>
<keyword evidence="3" id="KW-0963">Cytoplasm</keyword>
<comment type="subcellular location">
    <subcellularLocation>
        <location evidence="1">Cytoplasm</location>
    </subcellularLocation>
</comment>
<organism evidence="5 6">
    <name type="scientific">Vibrio barjaei</name>
    <dbReference type="NCBI Taxonomy" id="1676683"/>
    <lineage>
        <taxon>Bacteria</taxon>
        <taxon>Pseudomonadati</taxon>
        <taxon>Pseudomonadota</taxon>
        <taxon>Gammaproteobacteria</taxon>
        <taxon>Vibrionales</taxon>
        <taxon>Vibrionaceae</taxon>
        <taxon>Vibrio</taxon>
    </lineage>
</organism>
<evidence type="ECO:0000313" key="6">
    <source>
        <dbReference type="Proteomes" id="UP001607125"/>
    </source>
</evidence>
<feature type="domain" description="CheW-like" evidence="4">
    <location>
        <begin position="21"/>
        <end position="161"/>
    </location>
</feature>
<name>A0ABW7IP83_9VIBR</name>
<gene>
    <name evidence="5" type="ORF">ACGRH2_23590</name>
</gene>
<comment type="caution">
    <text evidence="5">The sequence shown here is derived from an EMBL/GenBank/DDBJ whole genome shotgun (WGS) entry which is preliminary data.</text>
</comment>
<dbReference type="Proteomes" id="UP001607125">
    <property type="component" value="Unassembled WGS sequence"/>
</dbReference>
<dbReference type="PANTHER" id="PTHR22617:SF45">
    <property type="entry name" value="CHEMOTAXIS PROTEIN CHEW"/>
    <property type="match status" value="1"/>
</dbReference>